<sequence length="188" mass="20481">MRHHVVIAIGSVRPRFVVVENVAGLRWRNGSLDIVLGDLTAAGYDCVWNSVRASDVGAARRERAFILARCKEEATAVEQDPRGANDAARVDWGDYGPAIRRWGAVLDRPVPHPTQPGKHVRPVLSGRFVDFQIGLDDGFVSGLDIPRPAKLRMLGNGVVPQQEAHAIRSLIAELAQGVDLEREGGRAV</sequence>
<organism evidence="4 5">
    <name type="scientific">Amycolatopsis taiwanensis</name>
    <dbReference type="NCBI Taxonomy" id="342230"/>
    <lineage>
        <taxon>Bacteria</taxon>
        <taxon>Bacillati</taxon>
        <taxon>Actinomycetota</taxon>
        <taxon>Actinomycetes</taxon>
        <taxon>Pseudonocardiales</taxon>
        <taxon>Pseudonocardiaceae</taxon>
        <taxon>Amycolatopsis</taxon>
    </lineage>
</organism>
<evidence type="ECO:0000256" key="1">
    <source>
        <dbReference type="ARBA" id="ARBA00022603"/>
    </source>
</evidence>
<keyword evidence="5" id="KW-1185">Reference proteome</keyword>
<protein>
    <recommendedName>
        <fullName evidence="6">DNA (cytosine-5-)-methyltransferase</fullName>
    </recommendedName>
</protein>
<dbReference type="Pfam" id="PF00145">
    <property type="entry name" value="DNA_methylase"/>
    <property type="match status" value="1"/>
</dbReference>
<dbReference type="EMBL" id="BSTI01000009">
    <property type="protein sequence ID" value="GLY67623.1"/>
    <property type="molecule type" value="Genomic_DNA"/>
</dbReference>
<keyword evidence="1" id="KW-0489">Methyltransferase</keyword>
<dbReference type="AlphaFoldDB" id="A0A9W6R1K9"/>
<evidence type="ECO:0000256" key="2">
    <source>
        <dbReference type="ARBA" id="ARBA00022679"/>
    </source>
</evidence>
<dbReference type="Gene3D" id="3.40.50.150">
    <property type="entry name" value="Vaccinia Virus protein VP39"/>
    <property type="match status" value="1"/>
</dbReference>
<evidence type="ECO:0008006" key="6">
    <source>
        <dbReference type="Google" id="ProtNLM"/>
    </source>
</evidence>
<reference evidence="4" key="1">
    <citation type="submission" date="2023-03" db="EMBL/GenBank/DDBJ databases">
        <title>Amycolatopsis taiwanensis NBRC 103393.</title>
        <authorList>
            <person name="Ichikawa N."/>
            <person name="Sato H."/>
            <person name="Tonouchi N."/>
        </authorList>
    </citation>
    <scope>NUCLEOTIDE SEQUENCE</scope>
    <source>
        <strain evidence="4">NBRC 103393</strain>
    </source>
</reference>
<dbReference type="InterPro" id="IPR001525">
    <property type="entry name" value="C5_MeTfrase"/>
</dbReference>
<evidence type="ECO:0000313" key="5">
    <source>
        <dbReference type="Proteomes" id="UP001165136"/>
    </source>
</evidence>
<accession>A0A9W6R1K9</accession>
<evidence type="ECO:0000256" key="3">
    <source>
        <dbReference type="ARBA" id="ARBA00022747"/>
    </source>
</evidence>
<dbReference type="GO" id="GO:0032259">
    <property type="term" value="P:methylation"/>
    <property type="evidence" value="ECO:0007669"/>
    <property type="project" value="UniProtKB-KW"/>
</dbReference>
<proteinExistence type="predicted"/>
<name>A0A9W6R1K9_9PSEU</name>
<dbReference type="GO" id="GO:0008168">
    <property type="term" value="F:methyltransferase activity"/>
    <property type="evidence" value="ECO:0007669"/>
    <property type="project" value="UniProtKB-KW"/>
</dbReference>
<keyword evidence="2" id="KW-0808">Transferase</keyword>
<comment type="caution">
    <text evidence="4">The sequence shown here is derived from an EMBL/GenBank/DDBJ whole genome shotgun (WGS) entry which is preliminary data.</text>
</comment>
<keyword evidence="3" id="KW-0680">Restriction system</keyword>
<dbReference type="Proteomes" id="UP001165136">
    <property type="component" value="Unassembled WGS sequence"/>
</dbReference>
<dbReference type="GO" id="GO:0009307">
    <property type="term" value="P:DNA restriction-modification system"/>
    <property type="evidence" value="ECO:0007669"/>
    <property type="project" value="UniProtKB-KW"/>
</dbReference>
<evidence type="ECO:0000313" key="4">
    <source>
        <dbReference type="EMBL" id="GLY67623.1"/>
    </source>
</evidence>
<gene>
    <name evidence="4" type="ORF">Atai01_42420</name>
</gene>
<dbReference type="InterPro" id="IPR029063">
    <property type="entry name" value="SAM-dependent_MTases_sf"/>
</dbReference>
<dbReference type="SUPFAM" id="SSF53335">
    <property type="entry name" value="S-adenosyl-L-methionine-dependent methyltransferases"/>
    <property type="match status" value="1"/>
</dbReference>